<proteinExistence type="predicted"/>
<dbReference type="OMA" id="MIISGAH"/>
<gene>
    <name evidence="1" type="ORF">TRIUR3_15066</name>
</gene>
<dbReference type="EMBL" id="KD111433">
    <property type="protein sequence ID" value="EMS60277.1"/>
    <property type="molecule type" value="Genomic_DNA"/>
</dbReference>
<dbReference type="AlphaFoldDB" id="M7ZJI9"/>
<organism evidence="1">
    <name type="scientific">Triticum urartu</name>
    <name type="common">Red wild einkorn</name>
    <name type="synonym">Crithodium urartu</name>
    <dbReference type="NCBI Taxonomy" id="4572"/>
    <lineage>
        <taxon>Eukaryota</taxon>
        <taxon>Viridiplantae</taxon>
        <taxon>Streptophyta</taxon>
        <taxon>Embryophyta</taxon>
        <taxon>Tracheophyta</taxon>
        <taxon>Spermatophyta</taxon>
        <taxon>Magnoliopsida</taxon>
        <taxon>Liliopsida</taxon>
        <taxon>Poales</taxon>
        <taxon>Poaceae</taxon>
        <taxon>BOP clade</taxon>
        <taxon>Pooideae</taxon>
        <taxon>Triticodae</taxon>
        <taxon>Triticeae</taxon>
        <taxon>Triticinae</taxon>
        <taxon>Triticum</taxon>
    </lineage>
</organism>
<evidence type="ECO:0000313" key="1">
    <source>
        <dbReference type="EMBL" id="EMS60277.1"/>
    </source>
</evidence>
<sequence>MVSSRRSPGNEHGSCVMLERADDTSADDATELKWELDEDLFVTMSLFRMIISGAHLTSNASRPGCDHLSENWLFTLAELNSSHYMSVCIEDSSRSQGPEDSPASVGLKVWKTVPFVEDTLVSGTEAVKLIA</sequence>
<dbReference type="STRING" id="4572.M7ZJI9"/>
<accession>M7ZJI9</accession>
<protein>
    <submittedName>
        <fullName evidence="1">Uncharacterized protein</fullName>
    </submittedName>
</protein>
<reference evidence="1" key="1">
    <citation type="journal article" date="2013" name="Nature">
        <title>Draft genome of the wheat A-genome progenitor Triticum urartu.</title>
        <authorList>
            <person name="Ling H.Q."/>
            <person name="Zhao S."/>
            <person name="Liu D."/>
            <person name="Wang J."/>
            <person name="Sun H."/>
            <person name="Zhang C."/>
            <person name="Fan H."/>
            <person name="Li D."/>
            <person name="Dong L."/>
            <person name="Tao Y."/>
            <person name="Gao C."/>
            <person name="Wu H."/>
            <person name="Li Y."/>
            <person name="Cui Y."/>
            <person name="Guo X."/>
            <person name="Zheng S."/>
            <person name="Wang B."/>
            <person name="Yu K."/>
            <person name="Liang Q."/>
            <person name="Yang W."/>
            <person name="Lou X."/>
            <person name="Chen J."/>
            <person name="Feng M."/>
            <person name="Jian J."/>
            <person name="Zhang X."/>
            <person name="Luo G."/>
            <person name="Jiang Y."/>
            <person name="Liu J."/>
            <person name="Wang Z."/>
            <person name="Sha Y."/>
            <person name="Zhang B."/>
            <person name="Wu H."/>
            <person name="Tang D."/>
            <person name="Shen Q."/>
            <person name="Xue P."/>
            <person name="Zou S."/>
            <person name="Wang X."/>
            <person name="Liu X."/>
            <person name="Wang F."/>
            <person name="Yang Y."/>
            <person name="An X."/>
            <person name="Dong Z."/>
            <person name="Zhang K."/>
            <person name="Zhang X."/>
            <person name="Luo M.C."/>
            <person name="Dvorak J."/>
            <person name="Tong Y."/>
            <person name="Wang J."/>
            <person name="Yang H."/>
            <person name="Li Z."/>
            <person name="Wang D."/>
            <person name="Zhang A."/>
            <person name="Wang J."/>
        </authorList>
    </citation>
    <scope>NUCLEOTIDE SEQUENCE</scope>
</reference>
<name>M7ZJI9_TRIUA</name>